<dbReference type="HOGENOM" id="CLU_594133_0_0_7"/>
<dbReference type="InterPro" id="IPR012334">
    <property type="entry name" value="Pectin_lyas_fold"/>
</dbReference>
<dbReference type="OrthoDB" id="3938151at2"/>
<dbReference type="SUPFAM" id="SSF51126">
    <property type="entry name" value="Pectin lyase-like"/>
    <property type="match status" value="1"/>
</dbReference>
<dbReference type="KEGG" id="dsf:UWK_03387"/>
<keyword evidence="1" id="KW-0732">Signal</keyword>
<dbReference type="NCBIfam" id="NF041518">
    <property type="entry name" value="choice_anch_Q"/>
    <property type="match status" value="1"/>
</dbReference>
<gene>
    <name evidence="2" type="ordered locus">UWK_03387</name>
</gene>
<dbReference type="STRING" id="1167006.UWK_03387"/>
<dbReference type="EMBL" id="CP003985">
    <property type="protein sequence ID" value="AGF79904.1"/>
    <property type="molecule type" value="Genomic_DNA"/>
</dbReference>
<dbReference type="Proteomes" id="UP000011721">
    <property type="component" value="Chromosome"/>
</dbReference>
<organism evidence="2 3">
    <name type="scientific">Desulfocapsa sulfexigens (strain DSM 10523 / SB164P1)</name>
    <dbReference type="NCBI Taxonomy" id="1167006"/>
    <lineage>
        <taxon>Bacteria</taxon>
        <taxon>Pseudomonadati</taxon>
        <taxon>Thermodesulfobacteriota</taxon>
        <taxon>Desulfobulbia</taxon>
        <taxon>Desulfobulbales</taxon>
        <taxon>Desulfocapsaceae</taxon>
        <taxon>Desulfocapsa</taxon>
    </lineage>
</organism>
<proteinExistence type="predicted"/>
<dbReference type="eggNOG" id="COG3420">
    <property type="taxonomic scope" value="Bacteria"/>
</dbReference>
<dbReference type="InterPro" id="IPR059226">
    <property type="entry name" value="Choice_anch_Q_dom"/>
</dbReference>
<protein>
    <submittedName>
        <fullName evidence="2">Parallel beta-helix repeat (Two copies)</fullName>
    </submittedName>
</protein>
<dbReference type="NCBIfam" id="TIGR03804">
    <property type="entry name" value="para_beta_helix"/>
    <property type="match status" value="1"/>
</dbReference>
<evidence type="ECO:0000313" key="2">
    <source>
        <dbReference type="EMBL" id="AGF79904.1"/>
    </source>
</evidence>
<name>M1NJZ1_DESSD</name>
<dbReference type="Gene3D" id="2.160.20.10">
    <property type="entry name" value="Single-stranded right-handed beta-helix, Pectin lyase-like"/>
    <property type="match status" value="1"/>
</dbReference>
<keyword evidence="3" id="KW-1185">Reference proteome</keyword>
<dbReference type="InterPro" id="IPR011050">
    <property type="entry name" value="Pectin_lyase_fold/virulence"/>
</dbReference>
<feature type="chain" id="PRO_5004015829" evidence="1">
    <location>
        <begin position="27"/>
        <end position="460"/>
    </location>
</feature>
<accession>M1NJZ1</accession>
<sequence length="460" mass="50954">MINFRLYAIQYLTAILVLFCSVDSRATDFYIDPEKGTVEGDGTKTSPWLTLEEVWNSGKIQTQAWIPPYKSSTKALTPKNIGAPIQPGDTIHLLSGHHGKLIIIGAINNDWITVKAADGAKPTFGRIMLRSSSKWVFDGISISPSHVAPYKKNILFLVEDHSWSGPSSFITIRNSTLFGMANISGWNAQNWIAFAPDAIHTEAENTIIENMNIFNVHNGVTIEKADYTEIKNSTINHISGDGIQNNQSSYVKIEYNTIKNIYTVDKTHKDMIQAWTFDAPITGMEIRGNTLVMAENDKNPLTLKVQGIGMFDGWYDNTLVENNLIVTNTDHGISFYGAKNCRIINNTVTSVLNSSVGPTGAPIRIYPHKNGTPGFDNIIRNNLATYISTTNRGVDGGVLVDHNIKVINSDHFINAEAFDFRLKKTSPAIDTGSIIFSPEIDILKNPRTNIPDIGAYEYIK</sequence>
<reference evidence="3" key="1">
    <citation type="journal article" date="2013" name="Stand. Genomic Sci.">
        <title>Complete genome sequence of Desulfocapsa sulfexigens, a marine deltaproteobacterium specialized in disproportionating inorganic sulfur compounds.</title>
        <authorList>
            <person name="Finster K.W."/>
            <person name="Kjeldsen K.U."/>
            <person name="Kube M."/>
            <person name="Reinhardt R."/>
            <person name="Mussmann M."/>
            <person name="Amann R."/>
            <person name="Schreiber L."/>
        </authorList>
    </citation>
    <scope>NUCLEOTIDE SEQUENCE [LARGE SCALE GENOMIC DNA]</scope>
    <source>
        <strain evidence="3">DSM 10523 / SB164P1</strain>
    </source>
</reference>
<evidence type="ECO:0000313" key="3">
    <source>
        <dbReference type="Proteomes" id="UP000011721"/>
    </source>
</evidence>
<feature type="signal peptide" evidence="1">
    <location>
        <begin position="1"/>
        <end position="26"/>
    </location>
</feature>
<evidence type="ECO:0000256" key="1">
    <source>
        <dbReference type="SAM" id="SignalP"/>
    </source>
</evidence>
<dbReference type="InterPro" id="IPR022441">
    <property type="entry name" value="Para_beta_helix_rpt-2"/>
</dbReference>
<dbReference type="InterPro" id="IPR006626">
    <property type="entry name" value="PbH1"/>
</dbReference>
<dbReference type="AlphaFoldDB" id="M1NJZ1"/>
<dbReference type="SMART" id="SM00710">
    <property type="entry name" value="PbH1"/>
    <property type="match status" value="7"/>
</dbReference>